<evidence type="ECO:0008006" key="4">
    <source>
        <dbReference type="Google" id="ProtNLM"/>
    </source>
</evidence>
<dbReference type="PATRIC" id="fig|471514.4.peg.1507"/>
<accession>A0A0P9CRN5</accession>
<reference evidence="2 3" key="1">
    <citation type="submission" date="2015-09" db="EMBL/GenBank/DDBJ databases">
        <title>Draft genome sequence of Alicyclobacillus ferrooxydans DSM 22381.</title>
        <authorList>
            <person name="Hemp J."/>
        </authorList>
    </citation>
    <scope>NUCLEOTIDE SEQUENCE [LARGE SCALE GENOMIC DNA]</scope>
    <source>
        <strain evidence="2 3">TC-34</strain>
    </source>
</reference>
<evidence type="ECO:0000313" key="2">
    <source>
        <dbReference type="EMBL" id="KPV42154.1"/>
    </source>
</evidence>
<dbReference type="Proteomes" id="UP000050482">
    <property type="component" value="Unassembled WGS sequence"/>
</dbReference>
<dbReference type="EMBL" id="LJCO01000082">
    <property type="protein sequence ID" value="KPV42154.1"/>
    <property type="molecule type" value="Genomic_DNA"/>
</dbReference>
<evidence type="ECO:0000313" key="3">
    <source>
        <dbReference type="Proteomes" id="UP000050482"/>
    </source>
</evidence>
<comment type="caution">
    <text evidence="2">The sequence shown here is derived from an EMBL/GenBank/DDBJ whole genome shotgun (WGS) entry which is preliminary data.</text>
</comment>
<sequence>MKKMWIAFSAVTVMLTLGGCGAANNAANTVQNAVNNTGNAIQNTTNAVQNGVSNMTNNAM</sequence>
<protein>
    <recommendedName>
        <fullName evidence="4">Circumsporozoite protein</fullName>
    </recommendedName>
</protein>
<gene>
    <name evidence="2" type="ORF">AN477_19105</name>
</gene>
<keyword evidence="3" id="KW-1185">Reference proteome</keyword>
<feature type="signal peptide" evidence="1">
    <location>
        <begin position="1"/>
        <end position="22"/>
    </location>
</feature>
<proteinExistence type="predicted"/>
<name>A0A0P9CRN5_9BACL</name>
<dbReference type="RefSeq" id="WP_054970782.1">
    <property type="nucleotide sequence ID" value="NZ_LJCO01000082.1"/>
</dbReference>
<evidence type="ECO:0000256" key="1">
    <source>
        <dbReference type="SAM" id="SignalP"/>
    </source>
</evidence>
<keyword evidence="1" id="KW-0732">Signal</keyword>
<feature type="chain" id="PRO_5038353227" description="Circumsporozoite protein" evidence="1">
    <location>
        <begin position="23"/>
        <end position="60"/>
    </location>
</feature>
<organism evidence="2 3">
    <name type="scientific">Alicyclobacillus ferrooxydans</name>
    <dbReference type="NCBI Taxonomy" id="471514"/>
    <lineage>
        <taxon>Bacteria</taxon>
        <taxon>Bacillati</taxon>
        <taxon>Bacillota</taxon>
        <taxon>Bacilli</taxon>
        <taxon>Bacillales</taxon>
        <taxon>Alicyclobacillaceae</taxon>
        <taxon>Alicyclobacillus</taxon>
    </lineage>
</organism>
<dbReference type="AlphaFoldDB" id="A0A0P9CRN5"/>
<dbReference type="PROSITE" id="PS51257">
    <property type="entry name" value="PROKAR_LIPOPROTEIN"/>
    <property type="match status" value="1"/>
</dbReference>